<keyword evidence="3" id="KW-1185">Reference proteome</keyword>
<dbReference type="Proteomes" id="UP001629214">
    <property type="component" value="Unassembled WGS sequence"/>
</dbReference>
<evidence type="ECO:0000256" key="1">
    <source>
        <dbReference type="SAM" id="Phobius"/>
    </source>
</evidence>
<protein>
    <submittedName>
        <fullName evidence="2">Uncharacterized protein</fullName>
    </submittedName>
</protein>
<name>A0ABW8Z410_9BURK</name>
<sequence>MNATSNETSNDISLSYCIANYAVTLDILALLVRKNYLTREDALESVRRARKLASLSSGTPGEYDYIAAAKECMEVIDQVFKADTSHLSPSAAIAANTISSMEAQAS</sequence>
<evidence type="ECO:0000313" key="3">
    <source>
        <dbReference type="Proteomes" id="UP001629214"/>
    </source>
</evidence>
<gene>
    <name evidence="2" type="ORF">PQR63_05225</name>
</gene>
<comment type="caution">
    <text evidence="2">The sequence shown here is derived from an EMBL/GenBank/DDBJ whole genome shotgun (WGS) entry which is preliminary data.</text>
</comment>
<proteinExistence type="predicted"/>
<reference evidence="2 3" key="1">
    <citation type="journal article" date="2024" name="Chem. Sci.">
        <title>Discovery of megapolipeptins by genome mining of a Burkholderiales bacteria collection.</title>
        <authorList>
            <person name="Paulo B.S."/>
            <person name="Recchia M.J.J."/>
            <person name="Lee S."/>
            <person name="Fergusson C.H."/>
            <person name="Romanowski S.B."/>
            <person name="Hernandez A."/>
            <person name="Krull N."/>
            <person name="Liu D.Y."/>
            <person name="Cavanagh H."/>
            <person name="Bos A."/>
            <person name="Gray C.A."/>
            <person name="Murphy B.T."/>
            <person name="Linington R.G."/>
            <person name="Eustaquio A.S."/>
        </authorList>
    </citation>
    <scope>NUCLEOTIDE SEQUENCE [LARGE SCALE GENOMIC DNA]</scope>
    <source>
        <strain evidence="2 3">RL21-008-BIB-B</strain>
    </source>
</reference>
<accession>A0ABW8Z410</accession>
<dbReference type="RefSeq" id="WP_408166248.1">
    <property type="nucleotide sequence ID" value="NZ_JAQQFR010000003.1"/>
</dbReference>
<dbReference type="EMBL" id="JAQQFR010000003">
    <property type="protein sequence ID" value="MFL9877767.1"/>
    <property type="molecule type" value="Genomic_DNA"/>
</dbReference>
<keyword evidence="1" id="KW-0472">Membrane</keyword>
<evidence type="ECO:0000313" key="2">
    <source>
        <dbReference type="EMBL" id="MFL9877767.1"/>
    </source>
</evidence>
<keyword evidence="1" id="KW-0812">Transmembrane</keyword>
<keyword evidence="1" id="KW-1133">Transmembrane helix</keyword>
<organism evidence="2 3">
    <name type="scientific">Herbaspirillum rhizosphaerae</name>
    <dbReference type="NCBI Taxonomy" id="346179"/>
    <lineage>
        <taxon>Bacteria</taxon>
        <taxon>Pseudomonadati</taxon>
        <taxon>Pseudomonadota</taxon>
        <taxon>Betaproteobacteria</taxon>
        <taxon>Burkholderiales</taxon>
        <taxon>Oxalobacteraceae</taxon>
        <taxon>Herbaspirillum</taxon>
    </lineage>
</organism>
<feature type="transmembrane region" description="Helical" evidence="1">
    <location>
        <begin position="12"/>
        <end position="32"/>
    </location>
</feature>